<reference evidence="1" key="2">
    <citation type="journal article" date="2015" name="Fish Shellfish Immunol.">
        <title>Early steps in the European eel (Anguilla anguilla)-Vibrio vulnificus interaction in the gills: Role of the RtxA13 toxin.</title>
        <authorList>
            <person name="Callol A."/>
            <person name="Pajuelo D."/>
            <person name="Ebbesson L."/>
            <person name="Teles M."/>
            <person name="MacKenzie S."/>
            <person name="Amaro C."/>
        </authorList>
    </citation>
    <scope>NUCLEOTIDE SEQUENCE</scope>
</reference>
<evidence type="ECO:0000313" key="1">
    <source>
        <dbReference type="EMBL" id="JAH77171.1"/>
    </source>
</evidence>
<organism evidence="1">
    <name type="scientific">Anguilla anguilla</name>
    <name type="common">European freshwater eel</name>
    <name type="synonym">Muraena anguilla</name>
    <dbReference type="NCBI Taxonomy" id="7936"/>
    <lineage>
        <taxon>Eukaryota</taxon>
        <taxon>Metazoa</taxon>
        <taxon>Chordata</taxon>
        <taxon>Craniata</taxon>
        <taxon>Vertebrata</taxon>
        <taxon>Euteleostomi</taxon>
        <taxon>Actinopterygii</taxon>
        <taxon>Neopterygii</taxon>
        <taxon>Teleostei</taxon>
        <taxon>Anguilliformes</taxon>
        <taxon>Anguillidae</taxon>
        <taxon>Anguilla</taxon>
    </lineage>
</organism>
<dbReference type="AlphaFoldDB" id="A0A0E9VGM0"/>
<name>A0A0E9VGM0_ANGAN</name>
<sequence>MISPVQGMTSFVGVSKAVSPMGVSVGADSNESVWRPW</sequence>
<proteinExistence type="predicted"/>
<reference evidence="1" key="1">
    <citation type="submission" date="2014-11" db="EMBL/GenBank/DDBJ databases">
        <authorList>
            <person name="Amaro Gonzalez C."/>
        </authorList>
    </citation>
    <scope>NUCLEOTIDE SEQUENCE</scope>
</reference>
<protein>
    <submittedName>
        <fullName evidence="1">Uncharacterized protein</fullName>
    </submittedName>
</protein>
<accession>A0A0E9VGM0</accession>
<dbReference type="EMBL" id="GBXM01031406">
    <property type="protein sequence ID" value="JAH77171.1"/>
    <property type="molecule type" value="Transcribed_RNA"/>
</dbReference>